<feature type="region of interest" description="Disordered" evidence="1">
    <location>
        <begin position="1"/>
        <end position="24"/>
    </location>
</feature>
<evidence type="ECO:0000313" key="2">
    <source>
        <dbReference type="EMBL" id="KYQ89475.1"/>
    </source>
</evidence>
<evidence type="ECO:0000313" key="3">
    <source>
        <dbReference type="Proteomes" id="UP000076078"/>
    </source>
</evidence>
<gene>
    <name evidence="2" type="ORF">DLAC_10149</name>
</gene>
<keyword evidence="3" id="KW-1185">Reference proteome</keyword>
<dbReference type="EMBL" id="LODT01000041">
    <property type="protein sequence ID" value="KYQ89475.1"/>
    <property type="molecule type" value="Genomic_DNA"/>
</dbReference>
<comment type="caution">
    <text evidence="2">The sequence shown here is derived from an EMBL/GenBank/DDBJ whole genome shotgun (WGS) entry which is preliminary data.</text>
</comment>
<dbReference type="InParanoid" id="A0A151Z6A2"/>
<feature type="region of interest" description="Disordered" evidence="1">
    <location>
        <begin position="57"/>
        <end position="79"/>
    </location>
</feature>
<sequence length="112" mass="13376">MSHSENRKENNQTSKQTSNTPKLNWFQTTSKVAAGAFSKLGGTLLACAQVFNWAHREEKEREERKIQEKQNQKKQDTKFRAYDEERRIIEVQNQMKQDTKFRAYDEEHELLR</sequence>
<reference evidence="2 3" key="1">
    <citation type="submission" date="2015-12" db="EMBL/GenBank/DDBJ databases">
        <title>Dictyostelia acquired genes for synthesis and detection of signals that induce cell-type specialization by lateral gene transfer from prokaryotes.</title>
        <authorList>
            <person name="Gloeckner G."/>
            <person name="Schaap P."/>
        </authorList>
    </citation>
    <scope>NUCLEOTIDE SEQUENCE [LARGE SCALE GENOMIC DNA]</scope>
    <source>
        <strain evidence="2 3">TK</strain>
    </source>
</reference>
<protein>
    <submittedName>
        <fullName evidence="2">Pleckstrin (PH) domain-containing protein</fullName>
    </submittedName>
</protein>
<name>A0A151Z6A2_TIELA</name>
<organism evidence="2 3">
    <name type="scientific">Tieghemostelium lacteum</name>
    <name type="common">Slime mold</name>
    <name type="synonym">Dictyostelium lacteum</name>
    <dbReference type="NCBI Taxonomy" id="361077"/>
    <lineage>
        <taxon>Eukaryota</taxon>
        <taxon>Amoebozoa</taxon>
        <taxon>Evosea</taxon>
        <taxon>Eumycetozoa</taxon>
        <taxon>Dictyostelia</taxon>
        <taxon>Dictyosteliales</taxon>
        <taxon>Raperosteliaceae</taxon>
        <taxon>Tieghemostelium</taxon>
    </lineage>
</organism>
<feature type="compositionally biased region" description="Basic and acidic residues" evidence="1">
    <location>
        <begin position="1"/>
        <end position="10"/>
    </location>
</feature>
<proteinExistence type="predicted"/>
<evidence type="ECO:0000256" key="1">
    <source>
        <dbReference type="SAM" id="MobiDB-lite"/>
    </source>
</evidence>
<feature type="compositionally biased region" description="Polar residues" evidence="1">
    <location>
        <begin position="11"/>
        <end position="24"/>
    </location>
</feature>
<dbReference type="Proteomes" id="UP000076078">
    <property type="component" value="Unassembled WGS sequence"/>
</dbReference>
<accession>A0A151Z6A2</accession>
<dbReference type="AlphaFoldDB" id="A0A151Z6A2"/>